<dbReference type="EMBL" id="HF548289">
    <property type="protein sequence ID" value="CCO21269.1"/>
    <property type="molecule type" value="Genomic_DNA"/>
</dbReference>
<evidence type="ECO:0000256" key="1">
    <source>
        <dbReference type="ARBA" id="ARBA00022801"/>
    </source>
</evidence>
<accession>S0DDW7</accession>
<dbReference type="EMBL" id="HF548280">
    <property type="protein sequence ID" value="CCO21040.1"/>
    <property type="molecule type" value="Genomic_DNA"/>
</dbReference>
<dbReference type="InterPro" id="IPR044846">
    <property type="entry name" value="GH10"/>
</dbReference>
<evidence type="ECO:0000313" key="6">
    <source>
        <dbReference type="EMBL" id="CCO21040.1"/>
    </source>
</evidence>
<evidence type="ECO:0000313" key="11">
    <source>
        <dbReference type="EMBL" id="CCO21269.1"/>
    </source>
</evidence>
<dbReference type="PROSITE" id="PS51760">
    <property type="entry name" value="GH10_2"/>
    <property type="match status" value="1"/>
</dbReference>
<reference evidence="12" key="1">
    <citation type="submission" date="2012-10" db="EMBL/GenBank/DDBJ databases">
        <authorList>
            <person name="Sandrine L."/>
        </authorList>
    </citation>
    <scope>NUCLEOTIDE SEQUENCE</scope>
</reference>
<dbReference type="PANTHER" id="PTHR31490:SF90">
    <property type="entry name" value="ENDO-1,4-BETA-XYLANASE A"/>
    <property type="match status" value="1"/>
</dbReference>
<dbReference type="PRINTS" id="PR00134">
    <property type="entry name" value="GLHYDRLASE10"/>
</dbReference>
<dbReference type="EMBL" id="HF548291">
    <property type="protein sequence ID" value="CCO21317.1"/>
    <property type="molecule type" value="Genomic_DNA"/>
</dbReference>
<evidence type="ECO:0000256" key="4">
    <source>
        <dbReference type="ARBA" id="ARBA00023326"/>
    </source>
</evidence>
<feature type="domain" description="GH10" evidence="5">
    <location>
        <begin position="26"/>
        <end position="373"/>
    </location>
</feature>
<dbReference type="InterPro" id="IPR017853">
    <property type="entry name" value="GH"/>
</dbReference>
<keyword evidence="2" id="KW-0119">Carbohydrate metabolism</keyword>
<evidence type="ECO:0000313" key="7">
    <source>
        <dbReference type="EMBL" id="CCO21106.1"/>
    </source>
</evidence>
<dbReference type="GO" id="GO:0000272">
    <property type="term" value="P:polysaccharide catabolic process"/>
    <property type="evidence" value="ECO:0007669"/>
    <property type="project" value="UniProtKB-KW"/>
</dbReference>
<gene>
    <name evidence="6" type="ORF">BN138_228</name>
    <name evidence="7" type="ORF">BN138_294</name>
    <name evidence="8" type="ORF">BN138_339</name>
    <name evidence="9" type="ORF">BN138_392</name>
    <name evidence="10" type="ORF">BN138_400</name>
    <name evidence="11" type="ORF">BN138_457</name>
    <name evidence="12" type="ORF">BN138_475</name>
    <name evidence="13" type="ORF">BN138_505</name>
</gene>
<keyword evidence="3" id="KW-0326">Glycosidase</keyword>
<evidence type="ECO:0000313" key="8">
    <source>
        <dbReference type="EMBL" id="CCO21151.1"/>
    </source>
</evidence>
<dbReference type="PANTHER" id="PTHR31490">
    <property type="entry name" value="GLYCOSYL HYDROLASE"/>
    <property type="match status" value="1"/>
</dbReference>
<dbReference type="EMBL" id="HF548288">
    <property type="protein sequence ID" value="CCO21212.1"/>
    <property type="molecule type" value="Genomic_DNA"/>
</dbReference>
<keyword evidence="1 12" id="KW-0378">Hydrolase</keyword>
<dbReference type="EMBL" id="HF548284">
    <property type="protein sequence ID" value="CCO21106.1"/>
    <property type="molecule type" value="Genomic_DNA"/>
</dbReference>
<protein>
    <submittedName>
        <fullName evidence="12">Glycoside hydrolase family 10 protein</fullName>
    </submittedName>
</protein>
<dbReference type="GO" id="GO:0004553">
    <property type="term" value="F:hydrolase activity, hydrolyzing O-glycosyl compounds"/>
    <property type="evidence" value="ECO:0007669"/>
    <property type="project" value="InterPro"/>
</dbReference>
<organism evidence="12">
    <name type="scientific">termite gut metagenome</name>
    <dbReference type="NCBI Taxonomy" id="433724"/>
    <lineage>
        <taxon>unclassified sequences</taxon>
        <taxon>metagenomes</taxon>
        <taxon>organismal metagenomes</taxon>
    </lineage>
</organism>
<evidence type="ECO:0000313" key="9">
    <source>
        <dbReference type="EMBL" id="CCO21204.1"/>
    </source>
</evidence>
<evidence type="ECO:0000313" key="13">
    <source>
        <dbReference type="EMBL" id="CCO21317.1"/>
    </source>
</evidence>
<reference evidence="12" key="2">
    <citation type="journal article" date="2013" name="Biotechnol. Biofuels">
        <title>Mining for hemicellulases in the fungus-growing termite Pseudacanthotermes militaris using functional metagenomics.</title>
        <authorList>
            <person name="Bastien G."/>
            <person name="Arnal G."/>
            <person name="Bozonnet S."/>
            <person name="Laguerre S."/>
            <person name="Ferreira F."/>
            <person name="Faure R."/>
            <person name="Henrissat B."/>
            <person name="Lefevre F."/>
            <person name="Robe P."/>
            <person name="Bouchez O."/>
            <person name="Noirot C."/>
            <person name="Dumon C."/>
            <person name="O'Donohue M."/>
        </authorList>
    </citation>
    <scope>NUCLEOTIDE SEQUENCE</scope>
</reference>
<dbReference type="EMBL" id="HF548287">
    <property type="protein sequence ID" value="CCO21204.1"/>
    <property type="molecule type" value="Genomic_DNA"/>
</dbReference>
<name>S0DDW7_9ZZZZ</name>
<evidence type="ECO:0000256" key="2">
    <source>
        <dbReference type="ARBA" id="ARBA00023277"/>
    </source>
</evidence>
<dbReference type="EMBL" id="HF548286">
    <property type="protein sequence ID" value="CCO21151.1"/>
    <property type="molecule type" value="Genomic_DNA"/>
</dbReference>
<dbReference type="PROSITE" id="PS51257">
    <property type="entry name" value="PROKAR_LIPOPROTEIN"/>
    <property type="match status" value="1"/>
</dbReference>
<dbReference type="InterPro" id="IPR001000">
    <property type="entry name" value="GH10_dom"/>
</dbReference>
<evidence type="ECO:0000256" key="3">
    <source>
        <dbReference type="ARBA" id="ARBA00023295"/>
    </source>
</evidence>
<dbReference type="SUPFAM" id="SSF51445">
    <property type="entry name" value="(Trans)glycosidases"/>
    <property type="match status" value="1"/>
</dbReference>
<evidence type="ECO:0000313" key="10">
    <source>
        <dbReference type="EMBL" id="CCO21212.1"/>
    </source>
</evidence>
<dbReference type="EMBL" id="HF548290">
    <property type="protein sequence ID" value="CCO21287.1"/>
    <property type="molecule type" value="Genomic_DNA"/>
</dbReference>
<sequence>MKRTIIAFCTVCLAALAGCGGTTNSDTGEASLKEALKDKFLIGAALNLDHIWGRDPRAAEIIERHFDAVVAENCMKSMNIQPREGEFFFDDADRFVEYGERNGMYITGHTLVWHSQTPDWFFVDDNGDDVSREVMIERMRNHITTVVSRYKGRIKGWDVVNEAIMEDGSWRESKFLTIIGEDFIPLAFRFAHEADPDAELYYNDYNEWHPGKVKAIVKMIGDLREQGLRIDGVGMQGHIGMDYPSMEEYRAAIEAYAAAGVKVMITELDVSALPLPRWDGGANIADTVAYMKEMNPYTDGLPTDVAARWNARMGELFRLLIDNSENITRVTQWGVTDATSWKNGFPMPGRTDYPLLFDRDYRAKPVVNDIIEMTKQ</sequence>
<dbReference type="InterPro" id="IPR031158">
    <property type="entry name" value="GH10_AS"/>
</dbReference>
<dbReference type="Gene3D" id="3.20.20.80">
    <property type="entry name" value="Glycosidases"/>
    <property type="match status" value="1"/>
</dbReference>
<dbReference type="PROSITE" id="PS00591">
    <property type="entry name" value="GH10_1"/>
    <property type="match status" value="1"/>
</dbReference>
<evidence type="ECO:0000313" key="12">
    <source>
        <dbReference type="EMBL" id="CCO21287.1"/>
    </source>
</evidence>
<evidence type="ECO:0000259" key="5">
    <source>
        <dbReference type="PROSITE" id="PS51760"/>
    </source>
</evidence>
<keyword evidence="4" id="KW-0624">Polysaccharide degradation</keyword>
<dbReference type="Pfam" id="PF00331">
    <property type="entry name" value="Glyco_hydro_10"/>
    <property type="match status" value="1"/>
</dbReference>
<dbReference type="AlphaFoldDB" id="S0DDW7"/>
<proteinExistence type="predicted"/>
<dbReference type="SMART" id="SM00633">
    <property type="entry name" value="Glyco_10"/>
    <property type="match status" value="1"/>
</dbReference>